<dbReference type="InterPro" id="IPR003593">
    <property type="entry name" value="AAA+_ATPase"/>
</dbReference>
<keyword evidence="3" id="KW-0067">ATP-binding</keyword>
<evidence type="ECO:0000313" key="8">
    <source>
        <dbReference type="EMBL" id="KAJ1995500.1"/>
    </source>
</evidence>
<evidence type="ECO:0000256" key="5">
    <source>
        <dbReference type="ARBA" id="ARBA00023136"/>
    </source>
</evidence>
<evidence type="ECO:0000256" key="6">
    <source>
        <dbReference type="SAM" id="MobiDB-lite"/>
    </source>
</evidence>
<keyword evidence="5" id="KW-0472">Membrane</keyword>
<keyword evidence="2" id="KW-0547">Nucleotide-binding</keyword>
<dbReference type="SUPFAM" id="SSF52540">
    <property type="entry name" value="P-loop containing nucleoside triphosphate hydrolases"/>
    <property type="match status" value="2"/>
</dbReference>
<dbReference type="PANTHER" id="PTHR24223">
    <property type="entry name" value="ATP-BINDING CASSETTE SUB-FAMILY C"/>
    <property type="match status" value="1"/>
</dbReference>
<keyword evidence="4" id="KW-1133">Transmembrane helix</keyword>
<dbReference type="InterPro" id="IPR036640">
    <property type="entry name" value="ABC1_TM_sf"/>
</dbReference>
<dbReference type="InterPro" id="IPR050173">
    <property type="entry name" value="ABC_transporter_C-like"/>
</dbReference>
<dbReference type="InterPro" id="IPR017871">
    <property type="entry name" value="ABC_transporter-like_CS"/>
</dbReference>
<evidence type="ECO:0000256" key="4">
    <source>
        <dbReference type="ARBA" id="ARBA00022989"/>
    </source>
</evidence>
<sequence>MTLKISNSIELELYRLPLINTSLKRTESDVGPSYIWRTYNRFSYDGKTDEIYHNIKSIKMFGWERAFVDPILQRHWKKLEDRKQHLWYALIARAVWFVFDIISMVSGELSIYMAVYSFIITNSSHKIAITNADMFQLIGLMDNLKSKITKLSSEIRLLRSMVDSNYKIEKALKGNFISTLPRYSIESVNNKTAVNTKAESGLSEPINAVASITAKRCKFAWIENKSVLKDVTLNAKAGELIAVTGRTGAGKSSLLLAMCGEVEMTQGSGTVVGSIAYMEQSPWIMNETVRANILFGRNYDKEYYDKVLYACALLGDIVIWKNGDQTIIGERGINISGGQRARLALARAIYSRADIYVLDDPLSAVDAHVKRHILDHVIMDSGLLAGKLRVLSVHDKQLLPYFNQILNVENAHVTVSKQVSKIYKPAIDPQPAFNKAGVSDDAVSNIISIADNNHVTSSISIDNDANKPTEYIDKESAKLQRWSNWDNALYVLQLCGLPIAALIVFTSTFESISAYIIGGYKLDTFRANGVSDGTNNENILRYLYFNMLSAMLYWIMQKFEYITRETIYNDYLDSKIKSKFVENVVHAPLSYFDSTTRQEISTAYANGTNAMANKIPNFLMKNISTVLYAVLSLYRIARDLPSTLLFVPLLAWASIKRNALIGPVSVSLDQNSEFVQTEQQKTANIIADGKQLIRIYNVEPFFTKMHMENIDKATRSLLPFTCISIFSRTLDELPKFIFSLLIEMSTLFQKLYLGDQITSGGFVMYTNLVNMLVKECSTIADIPTEVPRFLRAVNQFRDYTSMEREQLFVEDATTPPQDWPQAGKIEFHNFSMKYRHDLEYALKDINLTINPSEKIGIVGRTGAGKSSLSRALFRLVDNKTCEGSIIIDGNEIHSMNIGDLRPRLGTIPQEPTLFSGMFRQVLDPLMEYTIEDMWAAIIKCDMVDLVAPRNKHRTDKKPKGIEEPNSNGNNSDNNRGNIECTSEQEVRLKAELMEWEQKWKNSGWLMRLFYLLFISKPRLESAEVKTLRPHGLNRYIFGRFQFSNGQRQLFGLCRLLMRKHKIVVLDEATADVDLETDQYIQKLIRSELKDCTVLTIAHRLDTIMNSDRIIVMDKGRAIEIGPPSELLKSGGHFAELVKANDFGN</sequence>
<dbReference type="InterPro" id="IPR027417">
    <property type="entry name" value="P-loop_NTPase"/>
</dbReference>
<evidence type="ECO:0000256" key="2">
    <source>
        <dbReference type="ARBA" id="ARBA00022741"/>
    </source>
</evidence>
<dbReference type="Gene3D" id="1.20.1560.10">
    <property type="entry name" value="ABC transporter type 1, transmembrane domain"/>
    <property type="match status" value="2"/>
</dbReference>
<dbReference type="CDD" id="cd03250">
    <property type="entry name" value="ABCC_MRP_domain1"/>
    <property type="match status" value="1"/>
</dbReference>
<keyword evidence="1" id="KW-0812">Transmembrane</keyword>
<feature type="compositionally biased region" description="Low complexity" evidence="6">
    <location>
        <begin position="965"/>
        <end position="977"/>
    </location>
</feature>
<proteinExistence type="predicted"/>
<feature type="region of interest" description="Disordered" evidence="6">
    <location>
        <begin position="951"/>
        <end position="978"/>
    </location>
</feature>
<keyword evidence="9" id="KW-1185">Reference proteome</keyword>
<protein>
    <submittedName>
        <fullName evidence="8">Multidrug resistance-associated protein 1</fullName>
    </submittedName>
</protein>
<organism evidence="8 9">
    <name type="scientific">Coemansia umbellata</name>
    <dbReference type="NCBI Taxonomy" id="1424467"/>
    <lineage>
        <taxon>Eukaryota</taxon>
        <taxon>Fungi</taxon>
        <taxon>Fungi incertae sedis</taxon>
        <taxon>Zoopagomycota</taxon>
        <taxon>Kickxellomycotina</taxon>
        <taxon>Kickxellomycetes</taxon>
        <taxon>Kickxellales</taxon>
        <taxon>Kickxellaceae</taxon>
        <taxon>Coemansia</taxon>
    </lineage>
</organism>
<name>A0ABQ8PWB1_9FUNG</name>
<dbReference type="Pfam" id="PF00005">
    <property type="entry name" value="ABC_tran"/>
    <property type="match status" value="2"/>
</dbReference>
<comment type="caution">
    <text evidence="8">The sequence shown here is derived from an EMBL/GenBank/DDBJ whole genome shotgun (WGS) entry which is preliminary data.</text>
</comment>
<dbReference type="InterPro" id="IPR003439">
    <property type="entry name" value="ABC_transporter-like_ATP-bd"/>
</dbReference>
<dbReference type="EMBL" id="JANBQD010000005">
    <property type="protein sequence ID" value="KAJ1995500.1"/>
    <property type="molecule type" value="Genomic_DNA"/>
</dbReference>
<feature type="domain" description="ABC transporter" evidence="7">
    <location>
        <begin position="825"/>
        <end position="1139"/>
    </location>
</feature>
<dbReference type="CDD" id="cd03244">
    <property type="entry name" value="ABCC_MRP_domain2"/>
    <property type="match status" value="1"/>
</dbReference>
<evidence type="ECO:0000256" key="3">
    <source>
        <dbReference type="ARBA" id="ARBA00022840"/>
    </source>
</evidence>
<dbReference type="PROSITE" id="PS50893">
    <property type="entry name" value="ABC_TRANSPORTER_2"/>
    <property type="match status" value="2"/>
</dbReference>
<dbReference type="PROSITE" id="PS00211">
    <property type="entry name" value="ABC_TRANSPORTER_1"/>
    <property type="match status" value="1"/>
</dbReference>
<gene>
    <name evidence="8" type="primary">ABCC1_1</name>
    <name evidence="8" type="ORF">EDC05_000738</name>
</gene>
<dbReference type="SMART" id="SM00382">
    <property type="entry name" value="AAA"/>
    <property type="match status" value="2"/>
</dbReference>
<dbReference type="Proteomes" id="UP001151295">
    <property type="component" value="Unassembled WGS sequence"/>
</dbReference>
<feature type="domain" description="ABC transporter" evidence="7">
    <location>
        <begin position="212"/>
        <end position="435"/>
    </location>
</feature>
<dbReference type="SUPFAM" id="SSF90123">
    <property type="entry name" value="ABC transporter transmembrane region"/>
    <property type="match status" value="1"/>
</dbReference>
<evidence type="ECO:0000313" key="9">
    <source>
        <dbReference type="Proteomes" id="UP001151295"/>
    </source>
</evidence>
<dbReference type="Gene3D" id="3.40.50.300">
    <property type="entry name" value="P-loop containing nucleotide triphosphate hydrolases"/>
    <property type="match status" value="2"/>
</dbReference>
<accession>A0ABQ8PWB1</accession>
<evidence type="ECO:0000259" key="7">
    <source>
        <dbReference type="PROSITE" id="PS50893"/>
    </source>
</evidence>
<reference evidence="8" key="1">
    <citation type="submission" date="2022-07" db="EMBL/GenBank/DDBJ databases">
        <title>Phylogenomic reconstructions and comparative analyses of Kickxellomycotina fungi.</title>
        <authorList>
            <person name="Reynolds N.K."/>
            <person name="Stajich J.E."/>
            <person name="Barry K."/>
            <person name="Grigoriev I.V."/>
            <person name="Crous P."/>
            <person name="Smith M.E."/>
        </authorList>
    </citation>
    <scope>NUCLEOTIDE SEQUENCE</scope>
    <source>
        <strain evidence="8">BCRC 34882</strain>
    </source>
</reference>
<evidence type="ECO:0000256" key="1">
    <source>
        <dbReference type="ARBA" id="ARBA00022692"/>
    </source>
</evidence>